<proteinExistence type="predicted"/>
<gene>
    <name evidence="1" type="ORF">VNO77_22146</name>
</gene>
<dbReference type="Proteomes" id="UP001367508">
    <property type="component" value="Unassembled WGS sequence"/>
</dbReference>
<organism evidence="1 2">
    <name type="scientific">Canavalia gladiata</name>
    <name type="common">Sword bean</name>
    <name type="synonym">Dolichos gladiatus</name>
    <dbReference type="NCBI Taxonomy" id="3824"/>
    <lineage>
        <taxon>Eukaryota</taxon>
        <taxon>Viridiplantae</taxon>
        <taxon>Streptophyta</taxon>
        <taxon>Embryophyta</taxon>
        <taxon>Tracheophyta</taxon>
        <taxon>Spermatophyta</taxon>
        <taxon>Magnoliopsida</taxon>
        <taxon>eudicotyledons</taxon>
        <taxon>Gunneridae</taxon>
        <taxon>Pentapetalae</taxon>
        <taxon>rosids</taxon>
        <taxon>fabids</taxon>
        <taxon>Fabales</taxon>
        <taxon>Fabaceae</taxon>
        <taxon>Papilionoideae</taxon>
        <taxon>50 kb inversion clade</taxon>
        <taxon>NPAAA clade</taxon>
        <taxon>indigoferoid/millettioid clade</taxon>
        <taxon>Phaseoleae</taxon>
        <taxon>Canavalia</taxon>
    </lineage>
</organism>
<sequence>MCLTLTSSLVEELTTAYPMNSNICSDLDIRRDMNSCRIAFSIGDQSYSLPLLERIVHIWCSCFLPFRIHFRVLAFGVWRLVEFERDLVTLSIVPDSWIQ</sequence>
<accession>A0AAN9L322</accession>
<name>A0AAN9L322_CANGL</name>
<comment type="caution">
    <text evidence="1">The sequence shown here is derived from an EMBL/GenBank/DDBJ whole genome shotgun (WGS) entry which is preliminary data.</text>
</comment>
<reference evidence="1 2" key="1">
    <citation type="submission" date="2024-01" db="EMBL/GenBank/DDBJ databases">
        <title>The genomes of 5 underutilized Papilionoideae crops provide insights into root nodulation and disease resistanc.</title>
        <authorList>
            <person name="Jiang F."/>
        </authorList>
    </citation>
    <scope>NUCLEOTIDE SEQUENCE [LARGE SCALE GENOMIC DNA]</scope>
    <source>
        <strain evidence="1">LVBAO_FW01</strain>
        <tissue evidence="1">Leaves</tissue>
    </source>
</reference>
<keyword evidence="2" id="KW-1185">Reference proteome</keyword>
<evidence type="ECO:0000313" key="2">
    <source>
        <dbReference type="Proteomes" id="UP001367508"/>
    </source>
</evidence>
<dbReference type="AlphaFoldDB" id="A0AAN9L322"/>
<evidence type="ECO:0000313" key="1">
    <source>
        <dbReference type="EMBL" id="KAK7328051.1"/>
    </source>
</evidence>
<protein>
    <submittedName>
        <fullName evidence="1">Uncharacterized protein</fullName>
    </submittedName>
</protein>
<dbReference type="EMBL" id="JAYMYQ010000005">
    <property type="protein sequence ID" value="KAK7328051.1"/>
    <property type="molecule type" value="Genomic_DNA"/>
</dbReference>